<organism evidence="1 2">
    <name type="scientific">Marinibactrum halimedae</name>
    <dbReference type="NCBI Taxonomy" id="1444977"/>
    <lineage>
        <taxon>Bacteria</taxon>
        <taxon>Pseudomonadati</taxon>
        <taxon>Pseudomonadota</taxon>
        <taxon>Gammaproteobacteria</taxon>
        <taxon>Cellvibrionales</taxon>
        <taxon>Cellvibrionaceae</taxon>
        <taxon>Marinibactrum</taxon>
    </lineage>
</organism>
<gene>
    <name evidence="1" type="ORF">GCM10007877_07510</name>
</gene>
<reference evidence="1 2" key="1">
    <citation type="journal article" date="2014" name="Int. J. Syst. Evol. Microbiol.">
        <title>Complete genome sequence of Corynebacterium casei LMG S-19264T (=DSM 44701T), isolated from a smear-ripened cheese.</title>
        <authorList>
            <consortium name="US DOE Joint Genome Institute (JGI-PGF)"/>
            <person name="Walter F."/>
            <person name="Albersmeier A."/>
            <person name="Kalinowski J."/>
            <person name="Ruckert C."/>
        </authorList>
    </citation>
    <scope>NUCLEOTIDE SEQUENCE [LARGE SCALE GENOMIC DNA]</scope>
    <source>
        <strain evidence="1 2">NBRC 110095</strain>
    </source>
</reference>
<accession>A0AA37T502</accession>
<name>A0AA37T502_9GAMM</name>
<protein>
    <submittedName>
        <fullName evidence="1">Uncharacterized protein</fullName>
    </submittedName>
</protein>
<dbReference type="AlphaFoldDB" id="A0AA37T502"/>
<sequence length="129" mass="13442">MTSLVCKVELNKKEGVLITVEDASGRIKQSIVLNDKSITTTSKSNSNESTIVQTPESVSIKCSKFSVEADTITCKSKAGSSYESGTGTSIKAGTTLKAQASTTADLKSNLVNVKGNGLVKISGALIKLQ</sequence>
<comment type="caution">
    <text evidence="1">The sequence shown here is derived from an EMBL/GenBank/DDBJ whole genome shotgun (WGS) entry which is preliminary data.</text>
</comment>
<keyword evidence="2" id="KW-1185">Reference proteome</keyword>
<proteinExistence type="predicted"/>
<evidence type="ECO:0000313" key="1">
    <source>
        <dbReference type="EMBL" id="GLS25037.1"/>
    </source>
</evidence>
<evidence type="ECO:0000313" key="2">
    <source>
        <dbReference type="Proteomes" id="UP001156870"/>
    </source>
</evidence>
<dbReference type="RefSeq" id="WP_232592686.1">
    <property type="nucleotide sequence ID" value="NZ_BSPD01000021.1"/>
</dbReference>
<dbReference type="EMBL" id="BSPD01000021">
    <property type="protein sequence ID" value="GLS25037.1"/>
    <property type="molecule type" value="Genomic_DNA"/>
</dbReference>
<dbReference type="Proteomes" id="UP001156870">
    <property type="component" value="Unassembled WGS sequence"/>
</dbReference>